<organism evidence="6 7">
    <name type="scientific">Nitrospira defluvii</name>
    <dbReference type="NCBI Taxonomy" id="330214"/>
    <lineage>
        <taxon>Bacteria</taxon>
        <taxon>Pseudomonadati</taxon>
        <taxon>Nitrospirota</taxon>
        <taxon>Nitrospiria</taxon>
        <taxon>Nitrospirales</taxon>
        <taxon>Nitrospiraceae</taxon>
        <taxon>Nitrospira</taxon>
    </lineage>
</organism>
<name>D8PIW0_9BACT</name>
<dbReference type="eggNOG" id="COG1858">
    <property type="taxonomic scope" value="Bacteria"/>
</dbReference>
<dbReference type="GO" id="GO:0009055">
    <property type="term" value="F:electron transfer activity"/>
    <property type="evidence" value="ECO:0007669"/>
    <property type="project" value="InterPro"/>
</dbReference>
<dbReference type="Gene3D" id="1.10.760.10">
    <property type="entry name" value="Cytochrome c-like domain"/>
    <property type="match status" value="2"/>
</dbReference>
<evidence type="ECO:0000259" key="5">
    <source>
        <dbReference type="Pfam" id="PF03150"/>
    </source>
</evidence>
<keyword evidence="3" id="KW-0560">Oxidoreductase</keyword>
<protein>
    <submittedName>
        <fullName evidence="6">Putative di-haem Cytochrome c</fullName>
    </submittedName>
</protein>
<dbReference type="STRING" id="330214.NIDE3512"/>
<comment type="subcellular location">
    <subcellularLocation>
        <location evidence="1">Cell envelope</location>
    </subcellularLocation>
</comment>
<keyword evidence="2" id="KW-0732">Signal</keyword>
<dbReference type="GO" id="GO:0030313">
    <property type="term" value="C:cell envelope"/>
    <property type="evidence" value="ECO:0007669"/>
    <property type="project" value="UniProtKB-SubCell"/>
</dbReference>
<dbReference type="GO" id="GO:0004130">
    <property type="term" value="F:cytochrome-c peroxidase activity"/>
    <property type="evidence" value="ECO:0007669"/>
    <property type="project" value="TreeGrafter"/>
</dbReference>
<feature type="region of interest" description="Disordered" evidence="4">
    <location>
        <begin position="124"/>
        <end position="147"/>
    </location>
</feature>
<feature type="region of interest" description="Disordered" evidence="4">
    <location>
        <begin position="231"/>
        <end position="253"/>
    </location>
</feature>
<evidence type="ECO:0000256" key="1">
    <source>
        <dbReference type="ARBA" id="ARBA00004196"/>
    </source>
</evidence>
<dbReference type="InterPro" id="IPR036909">
    <property type="entry name" value="Cyt_c-like_dom_sf"/>
</dbReference>
<proteinExistence type="predicted"/>
<dbReference type="OrthoDB" id="9805202at2"/>
<evidence type="ECO:0000313" key="7">
    <source>
        <dbReference type="Proteomes" id="UP000001660"/>
    </source>
</evidence>
<dbReference type="HOGENOM" id="CLU_420256_0_0_0"/>
<dbReference type="KEGG" id="nde:NIDE3512"/>
<dbReference type="AlphaFoldDB" id="D8PIW0"/>
<dbReference type="SUPFAM" id="SSF46626">
    <property type="entry name" value="Cytochrome c"/>
    <property type="match status" value="2"/>
</dbReference>
<dbReference type="PANTHER" id="PTHR30600:SF10">
    <property type="entry name" value="BLL6722 PROTEIN"/>
    <property type="match status" value="1"/>
</dbReference>
<evidence type="ECO:0000256" key="3">
    <source>
        <dbReference type="ARBA" id="ARBA00023002"/>
    </source>
</evidence>
<accession>D8PIW0</accession>
<dbReference type="InterPro" id="IPR004852">
    <property type="entry name" value="Di-haem_cyt_c_peroxidsae"/>
</dbReference>
<gene>
    <name evidence="6" type="ORF">NIDE3512</name>
</gene>
<keyword evidence="7" id="KW-1185">Reference proteome</keyword>
<reference evidence="6 7" key="1">
    <citation type="journal article" date="2010" name="Proc. Natl. Acad. Sci. U.S.A.">
        <title>A Nitrospira metagenome illuminates the physiology and evolution of globally important nitrite-oxidizing bacteria.</title>
        <authorList>
            <person name="Lucker S."/>
            <person name="Wagner M."/>
            <person name="Maixner F."/>
            <person name="Pelletier E."/>
            <person name="Koch H."/>
            <person name="Vacherie B."/>
            <person name="Rattei T."/>
            <person name="Sinninghe Damste J."/>
            <person name="Spieck E."/>
            <person name="Le Paslier D."/>
            <person name="Daims H."/>
        </authorList>
    </citation>
    <scope>NUCLEOTIDE SEQUENCE [LARGE SCALE GENOMIC DNA]</scope>
</reference>
<evidence type="ECO:0000256" key="4">
    <source>
        <dbReference type="SAM" id="MobiDB-lite"/>
    </source>
</evidence>
<feature type="domain" description="Di-haem cytochrome c peroxidase" evidence="5">
    <location>
        <begin position="186"/>
        <end position="409"/>
    </location>
</feature>
<dbReference type="InterPro" id="IPR051395">
    <property type="entry name" value="Cytochrome_c_Peroxidase/MauG"/>
</dbReference>
<dbReference type="EMBL" id="FP929003">
    <property type="protein sequence ID" value="CBK43197.1"/>
    <property type="molecule type" value="Genomic_DNA"/>
</dbReference>
<dbReference type="Pfam" id="PF03150">
    <property type="entry name" value="CCP_MauG"/>
    <property type="match status" value="1"/>
</dbReference>
<sequence>MASRTTIGAGVLLVASLLAVTGMHVERAPAADLTPVAPAVHEEEVPTPAAEILGLAKQMDFAEVRKQLPQVQPTDGQLADLLKPGQRQTAIALGKALFWDRQLGSDGQACASCHFHAGTDTRTRGQLNGGAGNGSQPGSLDPTRSGGLGGPAYALKVGDFPFHVVKDPARTDSEVLFDTNDVVGSQGTACLNPGHSRATTGRNAPTVINAVFQFRSFWDGRANNHFNGVNPFGQRELADPNASPESNPDGTVRPRHQLMRVFTERIGKTGSPAVTLRAVSLDLPSAALASQALGPPVNSAEMSCQSWPELGRKMISRIPRPLYTQRVDRNDGVLGVFRHPTDGLRVTYRELIQRAFRDHWWRDPRDPKTLKASEFAMIENNFSMFFGIAVMLYEATLISDQSPFDKHIDALKNKPGGKPLDGLAAFGFSVFMDRGKCVDCHRGPELTVSGLESFKADREHREQVELMRMHEMQQGDTAMYDSGFYNLGVRPTAEDLGIGLNDPFGHPLSFTKQYLPHLKTGQGTVDLFTVDPCGFAIQPCESIERPDLVRAAVNGSFKTPSLRNVELTGPYMHTGGLSTLRQVVEFYDRGGDFLNAEQAPEITPLWLNEVDKNALVAFLKSLTDERVRCEQAPFDHPSLTIPDGYSRNSDGTYRELTRQLPAVGKTGRSKSACLKSFEEQLQLSVGKGGKS</sequence>
<dbReference type="PANTHER" id="PTHR30600">
    <property type="entry name" value="CYTOCHROME C PEROXIDASE-RELATED"/>
    <property type="match status" value="1"/>
</dbReference>
<dbReference type="GO" id="GO:0020037">
    <property type="term" value="F:heme binding"/>
    <property type="evidence" value="ECO:0007669"/>
    <property type="project" value="InterPro"/>
</dbReference>
<evidence type="ECO:0000313" key="6">
    <source>
        <dbReference type="EMBL" id="CBK43197.1"/>
    </source>
</evidence>
<dbReference type="Proteomes" id="UP000001660">
    <property type="component" value="Chromosome"/>
</dbReference>
<evidence type="ECO:0000256" key="2">
    <source>
        <dbReference type="ARBA" id="ARBA00022729"/>
    </source>
</evidence>